<reference evidence="3" key="1">
    <citation type="journal article" date="2018" name="MSphere">
        <title>Fusobacterium Genomics Using MinION and Illumina Sequencing Enables Genome Completion and Correction.</title>
        <authorList>
            <person name="Todd S.M."/>
            <person name="Settlage R.E."/>
            <person name="Lahmers K.K."/>
            <person name="Slade D.J."/>
        </authorList>
    </citation>
    <scope>NUCLEOTIDE SEQUENCE [LARGE SCALE GENOMIC DNA]</scope>
    <source>
        <strain evidence="3">ATCC 27725</strain>
    </source>
</reference>
<evidence type="ECO:0008006" key="4">
    <source>
        <dbReference type="Google" id="ProtNLM"/>
    </source>
</evidence>
<keyword evidence="3" id="KW-1185">Reference proteome</keyword>
<accession>A0ABN5JKD6</accession>
<dbReference type="Proteomes" id="UP000241238">
    <property type="component" value="Chromosome"/>
</dbReference>
<gene>
    <name evidence="2" type="ORF">C4N18_10390</name>
</gene>
<feature type="chain" id="PRO_5047323071" description="Bacteriocin transport accessory protein" evidence="1">
    <location>
        <begin position="19"/>
        <end position="120"/>
    </location>
</feature>
<evidence type="ECO:0000256" key="1">
    <source>
        <dbReference type="SAM" id="SignalP"/>
    </source>
</evidence>
<evidence type="ECO:0000313" key="2">
    <source>
        <dbReference type="EMBL" id="AVQ31599.1"/>
    </source>
</evidence>
<proteinExistence type="predicted"/>
<keyword evidence="1" id="KW-0732">Signal</keyword>
<dbReference type="RefSeq" id="WP_005947874.1">
    <property type="nucleotide sequence ID" value="NZ_CP028103.1"/>
</dbReference>
<feature type="signal peptide" evidence="1">
    <location>
        <begin position="1"/>
        <end position="18"/>
    </location>
</feature>
<evidence type="ECO:0000313" key="3">
    <source>
        <dbReference type="Proteomes" id="UP000241238"/>
    </source>
</evidence>
<name>A0ABN5JKD6_FUSVA</name>
<organism evidence="2 3">
    <name type="scientific">Fusobacterium varium ATCC 27725</name>
    <dbReference type="NCBI Taxonomy" id="469618"/>
    <lineage>
        <taxon>Bacteria</taxon>
        <taxon>Fusobacteriati</taxon>
        <taxon>Fusobacteriota</taxon>
        <taxon>Fusobacteriia</taxon>
        <taxon>Fusobacteriales</taxon>
        <taxon>Fusobacteriaceae</taxon>
        <taxon>Fusobacterium</taxon>
    </lineage>
</organism>
<protein>
    <recommendedName>
        <fullName evidence="4">Bacteriocin transport accessory protein</fullName>
    </recommendedName>
</protein>
<dbReference type="GeneID" id="77468400"/>
<sequence length="120" mass="13932">MKKIILFFILILNFSSFAEEQELIEGGIVKYDNHSHVVGIFASREEAFQIFEARVEYFSKEYEVVKIDKFLDENGEGKIAILFHREKKDLQCFVMLEGNKIIYGNMIPAGDCAIIKKYLN</sequence>
<dbReference type="EMBL" id="CP028103">
    <property type="protein sequence ID" value="AVQ31599.1"/>
    <property type="molecule type" value="Genomic_DNA"/>
</dbReference>